<dbReference type="InterPro" id="IPR011109">
    <property type="entry name" value="DNA_bind_recombinase_dom"/>
</dbReference>
<dbReference type="PROSITE" id="PS51736">
    <property type="entry name" value="RECOMBINASES_3"/>
    <property type="match status" value="1"/>
</dbReference>
<dbReference type="Gene3D" id="3.40.50.1390">
    <property type="entry name" value="Resolvase, N-terminal catalytic domain"/>
    <property type="match status" value="1"/>
</dbReference>
<dbReference type="PROSITE" id="PS51737">
    <property type="entry name" value="RECOMBINASE_DNA_BIND"/>
    <property type="match status" value="1"/>
</dbReference>
<protein>
    <submittedName>
        <fullName evidence="5">Recombinase family protein</fullName>
    </submittedName>
</protein>
<dbReference type="InterPro" id="IPR050639">
    <property type="entry name" value="SSR_resolvase"/>
</dbReference>
<organism evidence="5 6">
    <name type="scientific">Streptomyces ovatisporus</name>
    <dbReference type="NCBI Taxonomy" id="1128682"/>
    <lineage>
        <taxon>Bacteria</taxon>
        <taxon>Bacillati</taxon>
        <taxon>Actinomycetota</taxon>
        <taxon>Actinomycetes</taxon>
        <taxon>Kitasatosporales</taxon>
        <taxon>Streptomycetaceae</taxon>
        <taxon>Streptomyces</taxon>
    </lineage>
</organism>
<evidence type="ECO:0000256" key="1">
    <source>
        <dbReference type="ARBA" id="ARBA00023125"/>
    </source>
</evidence>
<dbReference type="Pfam" id="PF07508">
    <property type="entry name" value="Recombinase"/>
    <property type="match status" value="1"/>
</dbReference>
<evidence type="ECO:0000313" key="5">
    <source>
        <dbReference type="EMBL" id="MFC4494012.1"/>
    </source>
</evidence>
<keyword evidence="1" id="KW-0238">DNA-binding</keyword>
<evidence type="ECO:0000259" key="3">
    <source>
        <dbReference type="PROSITE" id="PS51736"/>
    </source>
</evidence>
<dbReference type="Proteomes" id="UP001595997">
    <property type="component" value="Unassembled WGS sequence"/>
</dbReference>
<proteinExistence type="predicted"/>
<dbReference type="EMBL" id="JBHSFH010000004">
    <property type="protein sequence ID" value="MFC4494012.1"/>
    <property type="molecule type" value="Genomic_DNA"/>
</dbReference>
<dbReference type="InterPro" id="IPR038109">
    <property type="entry name" value="DNA_bind_recomb_sf"/>
</dbReference>
<name>A0ABV9A3G6_9ACTN</name>
<dbReference type="PANTHER" id="PTHR30461">
    <property type="entry name" value="DNA-INVERTASE FROM LAMBDOID PROPHAGE"/>
    <property type="match status" value="1"/>
</dbReference>
<feature type="domain" description="Recombinase" evidence="4">
    <location>
        <begin position="160"/>
        <end position="296"/>
    </location>
</feature>
<feature type="domain" description="Resolvase/invertase-type recombinase catalytic" evidence="3">
    <location>
        <begin position="7"/>
        <end position="152"/>
    </location>
</feature>
<dbReference type="CDD" id="cd00338">
    <property type="entry name" value="Ser_Recombinase"/>
    <property type="match status" value="1"/>
</dbReference>
<gene>
    <name evidence="5" type="ORF">ACFPA8_07690</name>
</gene>
<reference evidence="6" key="1">
    <citation type="journal article" date="2019" name="Int. J. Syst. Evol. Microbiol.">
        <title>The Global Catalogue of Microorganisms (GCM) 10K type strain sequencing project: providing services to taxonomists for standard genome sequencing and annotation.</title>
        <authorList>
            <consortium name="The Broad Institute Genomics Platform"/>
            <consortium name="The Broad Institute Genome Sequencing Center for Infectious Disease"/>
            <person name="Wu L."/>
            <person name="Ma J."/>
        </authorList>
    </citation>
    <scope>NUCLEOTIDE SEQUENCE [LARGE SCALE GENOMIC DNA]</scope>
    <source>
        <strain evidence="6">CGMCC 4.7357</strain>
    </source>
</reference>
<keyword evidence="6" id="KW-1185">Reference proteome</keyword>
<sequence length="516" mass="56739">MEQGPKRAAIYCRLSRDDDSSTSIATQEEDGRALCRLRGWEVALVAVDVNVSGSIRPEDREGFRQILDAAGQLDVVVARSVDRYSRNTGHFAQLVETLDAHGIAPTDTQGLVDLTTPYGRFVTQIMVAFAELERGTIQQRILRSRVELRSAGKWLGGAAPYGFRLVPHTEGGKRLEIDPKPAAVLREVARRVSAGVTLSSEVDRLNRTGVLSPADYRKALRGELPPPFPGYARWSYPPLYEHLRSEVLRGYRVQGKRGVRKAVRDASGAPVRVGPPLLSDGEWEALQRALNAAAQTNRRPRTKASLLLHVARCGLCGETLYRNAKLQRGKDASFYACRAAKAPVTGPKCPGVAVSAARLESHVSDWFLSTRGDLHYLRRTLTSGTSAPAVDELRADVEELAATLPGLRGTAKDAVLRQLEARQAALDEAVRVVVEEPRWEVERTGQTIAQRWEAADTAERRLMLLSHGVQAVVAPAEGRVWNPSRVALRGEDPMQDELDAIMREVEAEDYMGPLNA</sequence>
<comment type="caution">
    <text evidence="5">The sequence shown here is derived from an EMBL/GenBank/DDBJ whole genome shotgun (WGS) entry which is preliminary data.</text>
</comment>
<dbReference type="Gene3D" id="3.90.1750.20">
    <property type="entry name" value="Putative Large Serine Recombinase, Chain B, Domain 2"/>
    <property type="match status" value="1"/>
</dbReference>
<dbReference type="InterPro" id="IPR036162">
    <property type="entry name" value="Resolvase-like_N_sf"/>
</dbReference>
<dbReference type="InterPro" id="IPR006119">
    <property type="entry name" value="Resolv_N"/>
</dbReference>
<accession>A0ABV9A3G6</accession>
<dbReference type="PANTHER" id="PTHR30461:SF2">
    <property type="entry name" value="SERINE RECOMBINASE PINE-RELATED"/>
    <property type="match status" value="1"/>
</dbReference>
<dbReference type="SUPFAM" id="SSF53041">
    <property type="entry name" value="Resolvase-like"/>
    <property type="match status" value="1"/>
</dbReference>
<evidence type="ECO:0000259" key="4">
    <source>
        <dbReference type="PROSITE" id="PS51737"/>
    </source>
</evidence>
<dbReference type="RefSeq" id="WP_386444197.1">
    <property type="nucleotide sequence ID" value="NZ_JBHSFH010000004.1"/>
</dbReference>
<keyword evidence="2" id="KW-0233">DNA recombination</keyword>
<dbReference type="Pfam" id="PF00239">
    <property type="entry name" value="Resolvase"/>
    <property type="match status" value="1"/>
</dbReference>
<dbReference type="SMART" id="SM00857">
    <property type="entry name" value="Resolvase"/>
    <property type="match status" value="1"/>
</dbReference>
<evidence type="ECO:0000313" key="6">
    <source>
        <dbReference type="Proteomes" id="UP001595997"/>
    </source>
</evidence>
<evidence type="ECO:0000256" key="2">
    <source>
        <dbReference type="ARBA" id="ARBA00023172"/>
    </source>
</evidence>